<dbReference type="Gene3D" id="3.40.50.300">
    <property type="entry name" value="P-loop containing nucleotide triphosphate hydrolases"/>
    <property type="match status" value="1"/>
</dbReference>
<dbReference type="AlphaFoldDB" id="Q9ARA1"/>
<feature type="non-terminal residue" evidence="2">
    <location>
        <position position="96"/>
    </location>
</feature>
<dbReference type="PANTHER" id="PTHR11017">
    <property type="entry name" value="LEUCINE-RICH REPEAT-CONTAINING PROTEIN"/>
    <property type="match status" value="1"/>
</dbReference>
<dbReference type="Pfam" id="PF00931">
    <property type="entry name" value="NB-ARC"/>
    <property type="match status" value="1"/>
</dbReference>
<dbReference type="InterPro" id="IPR044974">
    <property type="entry name" value="Disease_R_plants"/>
</dbReference>
<dbReference type="InterPro" id="IPR042197">
    <property type="entry name" value="Apaf_helical"/>
</dbReference>
<evidence type="ECO:0000259" key="1">
    <source>
        <dbReference type="Pfam" id="PF00931"/>
    </source>
</evidence>
<accession>Q9ARA1</accession>
<dbReference type="InterPro" id="IPR002182">
    <property type="entry name" value="NB-ARC"/>
</dbReference>
<sequence length="96" mass="11076">LLVLDDVNEEFDFEKILGWRENFFPGSRFIITTRNKEVVSSLKSRELYEPNEMSFDFSLQLFSKYAFRTISPPEDYESLSRDIVTTAAGLPLALSS</sequence>
<dbReference type="EMBL" id="AJ310175">
    <property type="protein sequence ID" value="CAC35374.1"/>
    <property type="molecule type" value="Genomic_DNA"/>
</dbReference>
<dbReference type="InterPro" id="IPR027417">
    <property type="entry name" value="P-loop_NTPase"/>
</dbReference>
<protein>
    <submittedName>
        <fullName evidence="2">RGA4.4 protein</fullName>
    </submittedName>
</protein>
<dbReference type="GO" id="GO:0043531">
    <property type="term" value="F:ADP binding"/>
    <property type="evidence" value="ECO:0007669"/>
    <property type="project" value="InterPro"/>
</dbReference>
<reference evidence="2" key="1">
    <citation type="journal article" date="2001" name="Plant J.">
        <title>Contrasting modes of evolution acting on the complex N locus for rust resistance in flax.</title>
        <authorList>
            <person name="Dodds P.N."/>
            <person name="Lawrence G.J."/>
            <person name="Ellis J.G."/>
        </authorList>
    </citation>
    <scope>NUCLEOTIDE SEQUENCE</scope>
</reference>
<proteinExistence type="predicted"/>
<dbReference type="SUPFAM" id="SSF52540">
    <property type="entry name" value="P-loop containing nucleoside triphosphate hydrolases"/>
    <property type="match status" value="1"/>
</dbReference>
<dbReference type="GO" id="GO:0006952">
    <property type="term" value="P:defense response"/>
    <property type="evidence" value="ECO:0007669"/>
    <property type="project" value="InterPro"/>
</dbReference>
<feature type="domain" description="NB-ARC" evidence="1">
    <location>
        <begin position="1"/>
        <end position="68"/>
    </location>
</feature>
<organism evidence="2">
    <name type="scientific">Linum usitatissimum</name>
    <name type="common">Flax</name>
    <name type="synonym">Linum humile</name>
    <dbReference type="NCBI Taxonomy" id="4006"/>
    <lineage>
        <taxon>Eukaryota</taxon>
        <taxon>Viridiplantae</taxon>
        <taxon>Streptophyta</taxon>
        <taxon>Embryophyta</taxon>
        <taxon>Tracheophyta</taxon>
        <taxon>Spermatophyta</taxon>
        <taxon>Magnoliopsida</taxon>
        <taxon>eudicotyledons</taxon>
        <taxon>Gunneridae</taxon>
        <taxon>Pentapetalae</taxon>
        <taxon>rosids</taxon>
        <taxon>fabids</taxon>
        <taxon>Malpighiales</taxon>
        <taxon>Linaceae</taxon>
        <taxon>Linum</taxon>
    </lineage>
</organism>
<dbReference type="Gene3D" id="1.10.8.430">
    <property type="entry name" value="Helical domain of apoptotic protease-activating factors"/>
    <property type="match status" value="1"/>
</dbReference>
<evidence type="ECO:0000313" key="2">
    <source>
        <dbReference type="EMBL" id="CAC35374.1"/>
    </source>
</evidence>
<name>Q9ARA1_LINUS</name>
<dbReference type="PANTHER" id="PTHR11017:SF570">
    <property type="entry name" value="DISEASE RESISTANCE PROTEIN (TIR-NBS CLASS)-RELATED"/>
    <property type="match status" value="1"/>
</dbReference>
<feature type="non-terminal residue" evidence="2">
    <location>
        <position position="1"/>
    </location>
</feature>